<dbReference type="EMBL" id="VXIT01000006">
    <property type="protein sequence ID" value="KAA6412030.1"/>
    <property type="molecule type" value="Genomic_DNA"/>
</dbReference>
<dbReference type="Proteomes" id="UP000324767">
    <property type="component" value="Unassembled WGS sequence"/>
</dbReference>
<comment type="caution">
    <text evidence="2">The sequence shown here is derived from an EMBL/GenBank/DDBJ whole genome shotgun (WGS) entry which is preliminary data.</text>
</comment>
<feature type="compositionally biased region" description="Pro residues" evidence="1">
    <location>
        <begin position="183"/>
        <end position="193"/>
    </location>
</feature>
<dbReference type="OrthoDB" id="433738at2759"/>
<accession>A0A5M8PST0</accession>
<dbReference type="AlphaFoldDB" id="A0A5M8PST0"/>
<feature type="compositionally biased region" description="Low complexity" evidence="1">
    <location>
        <begin position="170"/>
        <end position="182"/>
    </location>
</feature>
<organism evidence="2 3">
    <name type="scientific">Lasallia pustulata</name>
    <dbReference type="NCBI Taxonomy" id="136370"/>
    <lineage>
        <taxon>Eukaryota</taxon>
        <taxon>Fungi</taxon>
        <taxon>Dikarya</taxon>
        <taxon>Ascomycota</taxon>
        <taxon>Pezizomycotina</taxon>
        <taxon>Lecanoromycetes</taxon>
        <taxon>OSLEUM clade</taxon>
        <taxon>Umbilicariomycetidae</taxon>
        <taxon>Umbilicariales</taxon>
        <taxon>Umbilicariaceae</taxon>
        <taxon>Lasallia</taxon>
    </lineage>
</organism>
<name>A0A5M8PST0_9LECA</name>
<evidence type="ECO:0000313" key="2">
    <source>
        <dbReference type="EMBL" id="KAA6412030.1"/>
    </source>
</evidence>
<evidence type="ECO:0000313" key="3">
    <source>
        <dbReference type="Proteomes" id="UP000324767"/>
    </source>
</evidence>
<sequence length="268" mass="29115">MGNFPLSFLTTTAPWDKYLQTATPPAFATAPTQRPLHKTTIHTTQTFRPTTQPLCPPRSPPLNHMDLETFTLLPLHLDPTSKALSCPTHASAHINSELTELNTLHRLLLNITDSPIGTNIPPPPIPLNPKRGAQIAKMREQANTLMRRGRRDDAEEAVKCASPHPPTPSPLQSLHPTSLSTPPLTPLPPPPGAPSQTLHLRADHVLDPPALRTPPKHPRRALAALRQPGASTHDAAGVAGRRGRRKHERGAETRRQRESLVAAGAVSD</sequence>
<proteinExistence type="predicted"/>
<feature type="region of interest" description="Disordered" evidence="1">
    <location>
        <begin position="224"/>
        <end position="268"/>
    </location>
</feature>
<feature type="region of interest" description="Disordered" evidence="1">
    <location>
        <begin position="146"/>
        <end position="197"/>
    </location>
</feature>
<protein>
    <submittedName>
        <fullName evidence="2">Tetratricopeptide repeat domain-containing protein</fullName>
    </submittedName>
</protein>
<evidence type="ECO:0000256" key="1">
    <source>
        <dbReference type="SAM" id="MobiDB-lite"/>
    </source>
</evidence>
<gene>
    <name evidence="2" type="ORF">FRX48_04180</name>
</gene>
<reference evidence="2 3" key="1">
    <citation type="submission" date="2019-09" db="EMBL/GenBank/DDBJ databases">
        <title>The hologenome of the rock-dwelling lichen Lasallia pustulata.</title>
        <authorList>
            <person name="Greshake Tzovaras B."/>
            <person name="Segers F."/>
            <person name="Bicker A."/>
            <person name="Dal Grande F."/>
            <person name="Otte J."/>
            <person name="Hankeln T."/>
            <person name="Schmitt I."/>
            <person name="Ebersberger I."/>
        </authorList>
    </citation>
    <scope>NUCLEOTIDE SEQUENCE [LARGE SCALE GENOMIC DNA]</scope>
    <source>
        <strain evidence="2">A1-1</strain>
    </source>
</reference>
<feature type="compositionally biased region" description="Basic and acidic residues" evidence="1">
    <location>
        <begin position="249"/>
        <end position="258"/>
    </location>
</feature>